<dbReference type="PRINTS" id="PR00757">
    <property type="entry name" value="AMINEOXDASEF"/>
</dbReference>
<organism evidence="8 9">
    <name type="scientific">Fusarium zealandicum</name>
    <dbReference type="NCBI Taxonomy" id="1053134"/>
    <lineage>
        <taxon>Eukaryota</taxon>
        <taxon>Fungi</taxon>
        <taxon>Dikarya</taxon>
        <taxon>Ascomycota</taxon>
        <taxon>Pezizomycotina</taxon>
        <taxon>Sordariomycetes</taxon>
        <taxon>Hypocreomycetidae</taxon>
        <taxon>Hypocreales</taxon>
        <taxon>Nectriaceae</taxon>
        <taxon>Fusarium</taxon>
        <taxon>Fusarium staphyleae species complex</taxon>
    </lineage>
</organism>
<dbReference type="Gene3D" id="1.10.405.10">
    <property type="entry name" value="Guanine Nucleotide Dissociation Inhibitor, domain 1"/>
    <property type="match status" value="1"/>
</dbReference>
<name>A0A8H4UG98_9HYPO</name>
<feature type="domain" description="Amine oxidase" evidence="7">
    <location>
        <begin position="32"/>
        <end position="462"/>
    </location>
</feature>
<dbReference type="EMBL" id="JABEYC010000618">
    <property type="protein sequence ID" value="KAF4975653.1"/>
    <property type="molecule type" value="Genomic_DNA"/>
</dbReference>
<keyword evidence="6" id="KW-0274">FAD</keyword>
<evidence type="ECO:0000256" key="6">
    <source>
        <dbReference type="RuleBase" id="RU362067"/>
    </source>
</evidence>
<protein>
    <recommendedName>
        <fullName evidence="6">Amine oxidase</fullName>
        <ecNumber evidence="6">1.4.3.-</ecNumber>
    </recommendedName>
</protein>
<feature type="binding site" evidence="5">
    <location>
        <position position="248"/>
    </location>
    <ligand>
        <name>FAD</name>
        <dbReference type="ChEBI" id="CHEBI:57692"/>
    </ligand>
</feature>
<dbReference type="InterPro" id="IPR050703">
    <property type="entry name" value="Flavin_MAO"/>
</dbReference>
<comment type="similarity">
    <text evidence="2 6">Belongs to the flavin monoamine oxidase family.</text>
</comment>
<dbReference type="Pfam" id="PF01593">
    <property type="entry name" value="Amino_oxidase"/>
    <property type="match status" value="1"/>
</dbReference>
<dbReference type="AlphaFoldDB" id="A0A8H4UG98"/>
<gene>
    <name evidence="8" type="ORF">FZEAL_7588</name>
</gene>
<comment type="catalytic activity">
    <reaction evidence="4">
        <text>a secondary aliphatic amine + O2 + H2O = a primary amine + an aldehyde + H2O2</text>
        <dbReference type="Rhea" id="RHEA:26414"/>
        <dbReference type="ChEBI" id="CHEBI:15377"/>
        <dbReference type="ChEBI" id="CHEBI:15379"/>
        <dbReference type="ChEBI" id="CHEBI:16240"/>
        <dbReference type="ChEBI" id="CHEBI:17478"/>
        <dbReference type="ChEBI" id="CHEBI:58855"/>
        <dbReference type="ChEBI" id="CHEBI:65296"/>
        <dbReference type="EC" id="1.4.3.4"/>
    </reaction>
</comment>
<dbReference type="EC" id="1.4.3.-" evidence="6"/>
<evidence type="ECO:0000259" key="7">
    <source>
        <dbReference type="Pfam" id="PF01593"/>
    </source>
</evidence>
<accession>A0A8H4UG98</accession>
<evidence type="ECO:0000256" key="5">
    <source>
        <dbReference type="PIRSR" id="PIRSR601613-1"/>
    </source>
</evidence>
<reference evidence="8" key="2">
    <citation type="submission" date="2020-05" db="EMBL/GenBank/DDBJ databases">
        <authorList>
            <person name="Kim H.-S."/>
            <person name="Proctor R.H."/>
            <person name="Brown D.W."/>
        </authorList>
    </citation>
    <scope>NUCLEOTIDE SEQUENCE</scope>
    <source>
        <strain evidence="8">NRRL 22465</strain>
    </source>
</reference>
<comment type="cofactor">
    <cofactor evidence="1 6">
        <name>FAD</name>
        <dbReference type="ChEBI" id="CHEBI:57692"/>
    </cofactor>
</comment>
<dbReference type="Gene3D" id="3.50.50.60">
    <property type="entry name" value="FAD/NAD(P)-binding domain"/>
    <property type="match status" value="1"/>
</dbReference>
<dbReference type="InterPro" id="IPR001613">
    <property type="entry name" value="Flavin_amine_oxidase"/>
</dbReference>
<feature type="binding site" evidence="5">
    <location>
        <position position="33"/>
    </location>
    <ligand>
        <name>FAD</name>
        <dbReference type="ChEBI" id="CHEBI:57692"/>
    </ligand>
</feature>
<dbReference type="InterPro" id="IPR002937">
    <property type="entry name" value="Amino_oxidase"/>
</dbReference>
<dbReference type="Proteomes" id="UP000635477">
    <property type="component" value="Unassembled WGS sequence"/>
</dbReference>
<evidence type="ECO:0000256" key="1">
    <source>
        <dbReference type="ARBA" id="ARBA00001974"/>
    </source>
</evidence>
<dbReference type="OrthoDB" id="5046242at2759"/>
<dbReference type="PANTHER" id="PTHR43563">
    <property type="entry name" value="AMINE OXIDASE"/>
    <property type="match status" value="1"/>
</dbReference>
<dbReference type="GO" id="GO:0097621">
    <property type="term" value="F:monoamine oxidase activity"/>
    <property type="evidence" value="ECO:0007669"/>
    <property type="project" value="UniProtKB-EC"/>
</dbReference>
<dbReference type="InterPro" id="IPR036188">
    <property type="entry name" value="FAD/NAD-bd_sf"/>
</dbReference>
<sequence>MASLADNTNRRQRSLVSQPQRSAQVIVVGAGLSGLQAAHDLQQAGVSCLVLDAHDRIGGRLPAGPGAAQLAGAWVDDVHQPRAWNLVRDLGLEMTEEKTAAGGKAVMHGFGAHGHGGALSLDDNDRRSYVRVRDNMEGLSQRVDLNNPTLMLPNYGSMTVRELVVSQGATPAVQKLADAWTAALFGLAARDVAALYFLLVCKTAGGFLNTIGQPARSCRRMRFRGAPTLCAALAERLSPGSVMLSQAVQWVDQTSGNKCVLTTLAGEVFQCSRVILAVPTCAYRHMEFSPILGEHKKWMHEYEQPGFYTEAVLVYDQPWWREKGLNGYSQSAEGPVWETRDTSCEADGIYALTCIIAGEAGRDLWSRDVVERRELLLTHLGHIFAECAPLPEPVYRIEPNYGEWTRQAPSSAVPMQHMRSIAQDQWTVEGSLHFVGSETSHVWRGHIEGALASGSRGAEEVLSVLRPVPEELLIPRL</sequence>
<feature type="binding site" evidence="5">
    <location>
        <position position="438"/>
    </location>
    <ligand>
        <name>FAD</name>
        <dbReference type="ChEBI" id="CHEBI:57692"/>
    </ligand>
</feature>
<keyword evidence="6" id="KW-0285">Flavoprotein</keyword>
<evidence type="ECO:0000313" key="9">
    <source>
        <dbReference type="Proteomes" id="UP000635477"/>
    </source>
</evidence>
<dbReference type="SUPFAM" id="SSF51905">
    <property type="entry name" value="FAD/NAD(P)-binding domain"/>
    <property type="match status" value="1"/>
</dbReference>
<reference evidence="8" key="1">
    <citation type="journal article" date="2020" name="BMC Genomics">
        <title>Correction to: Identification and distribution of gene clusters required for synthesis of sphingolipid metabolism inhibitors in diverse species of the filamentous fungus Fusarium.</title>
        <authorList>
            <person name="Kim H.S."/>
            <person name="Lohmar J.M."/>
            <person name="Busman M."/>
            <person name="Brown D.W."/>
            <person name="Naumann T.A."/>
            <person name="Divon H.H."/>
            <person name="Lysoe E."/>
            <person name="Uhlig S."/>
            <person name="Proctor R.H."/>
        </authorList>
    </citation>
    <scope>NUCLEOTIDE SEQUENCE</scope>
    <source>
        <strain evidence="8">NRRL 22465</strain>
    </source>
</reference>
<keyword evidence="9" id="KW-1185">Reference proteome</keyword>
<keyword evidence="3 6" id="KW-0560">Oxidoreductase</keyword>
<evidence type="ECO:0000256" key="3">
    <source>
        <dbReference type="ARBA" id="ARBA00023002"/>
    </source>
</evidence>
<evidence type="ECO:0000256" key="2">
    <source>
        <dbReference type="ARBA" id="ARBA00005995"/>
    </source>
</evidence>
<dbReference type="Gene3D" id="3.90.660.10">
    <property type="match status" value="1"/>
</dbReference>
<dbReference type="PANTHER" id="PTHR43563:SF14">
    <property type="entry name" value="AMINE OXIDASE"/>
    <property type="match status" value="1"/>
</dbReference>
<evidence type="ECO:0000256" key="4">
    <source>
        <dbReference type="ARBA" id="ARBA00048448"/>
    </source>
</evidence>
<comment type="caution">
    <text evidence="8">The sequence shown here is derived from an EMBL/GenBank/DDBJ whole genome shotgun (WGS) entry which is preliminary data.</text>
</comment>
<dbReference type="SUPFAM" id="SSF54373">
    <property type="entry name" value="FAD-linked reductases, C-terminal domain"/>
    <property type="match status" value="1"/>
</dbReference>
<evidence type="ECO:0000313" key="8">
    <source>
        <dbReference type="EMBL" id="KAF4975653.1"/>
    </source>
</evidence>
<proteinExistence type="inferred from homology"/>